<dbReference type="EMBL" id="JACTNZ010000008">
    <property type="protein sequence ID" value="KAG5536824.1"/>
    <property type="molecule type" value="Genomic_DNA"/>
</dbReference>
<gene>
    <name evidence="2" type="ORF">RHGRI_024303</name>
</gene>
<keyword evidence="3" id="KW-1185">Reference proteome</keyword>
<evidence type="ECO:0000313" key="2">
    <source>
        <dbReference type="EMBL" id="KAG5536824.1"/>
    </source>
</evidence>
<feature type="compositionally biased region" description="Polar residues" evidence="1">
    <location>
        <begin position="16"/>
        <end position="29"/>
    </location>
</feature>
<dbReference type="AlphaFoldDB" id="A0AAV6JE56"/>
<sequence length="133" mass="14767">MFSPHFPSPINPPQPHNISHNITPSQPTPNFFDHQPLFDQTTALHATTTNPSPLLTLSPPISLAEAVPTTTTTQPTQPSLPFVTQTFTHAPLSMKAKLIWHPSPSLLRSLRCFAARLQTSLEMTVWRFLIPTP</sequence>
<reference evidence="2" key="1">
    <citation type="submission" date="2020-08" db="EMBL/GenBank/DDBJ databases">
        <title>Plant Genome Project.</title>
        <authorList>
            <person name="Zhang R.-G."/>
        </authorList>
    </citation>
    <scope>NUCLEOTIDE SEQUENCE</scope>
    <source>
        <strain evidence="2">WSP0</strain>
        <tissue evidence="2">Leaf</tissue>
    </source>
</reference>
<comment type="caution">
    <text evidence="2">The sequence shown here is derived from an EMBL/GenBank/DDBJ whole genome shotgun (WGS) entry which is preliminary data.</text>
</comment>
<evidence type="ECO:0000256" key="1">
    <source>
        <dbReference type="SAM" id="MobiDB-lite"/>
    </source>
</evidence>
<name>A0AAV6JE56_9ERIC</name>
<organism evidence="2 3">
    <name type="scientific">Rhododendron griersonianum</name>
    <dbReference type="NCBI Taxonomy" id="479676"/>
    <lineage>
        <taxon>Eukaryota</taxon>
        <taxon>Viridiplantae</taxon>
        <taxon>Streptophyta</taxon>
        <taxon>Embryophyta</taxon>
        <taxon>Tracheophyta</taxon>
        <taxon>Spermatophyta</taxon>
        <taxon>Magnoliopsida</taxon>
        <taxon>eudicotyledons</taxon>
        <taxon>Gunneridae</taxon>
        <taxon>Pentapetalae</taxon>
        <taxon>asterids</taxon>
        <taxon>Ericales</taxon>
        <taxon>Ericaceae</taxon>
        <taxon>Ericoideae</taxon>
        <taxon>Rhodoreae</taxon>
        <taxon>Rhododendron</taxon>
    </lineage>
</organism>
<protein>
    <submittedName>
        <fullName evidence="2">Uncharacterized protein</fullName>
    </submittedName>
</protein>
<accession>A0AAV6JE56</accession>
<dbReference type="Proteomes" id="UP000823749">
    <property type="component" value="Chromosome 8"/>
</dbReference>
<feature type="compositionally biased region" description="Pro residues" evidence="1">
    <location>
        <begin position="1"/>
        <end position="15"/>
    </location>
</feature>
<proteinExistence type="predicted"/>
<feature type="region of interest" description="Disordered" evidence="1">
    <location>
        <begin position="1"/>
        <end position="31"/>
    </location>
</feature>
<evidence type="ECO:0000313" key="3">
    <source>
        <dbReference type="Proteomes" id="UP000823749"/>
    </source>
</evidence>